<dbReference type="Proteomes" id="UP000005522">
    <property type="component" value="Chromosome"/>
</dbReference>
<accession>A0A059ZV77</accession>
<evidence type="ECO:0000313" key="1">
    <source>
        <dbReference type="EMBL" id="AIA55525.1"/>
    </source>
</evidence>
<dbReference type="EMBL" id="CP005986">
    <property type="protein sequence ID" value="AIA55525.1"/>
    <property type="molecule type" value="Genomic_DNA"/>
</dbReference>
<dbReference type="AlphaFoldDB" id="A0A059ZV77"/>
<protein>
    <submittedName>
        <fullName evidence="1">Uncharacterized protein</fullName>
    </submittedName>
</protein>
<reference evidence="1 2" key="1">
    <citation type="journal article" date="2009" name="J. Bacteriol.">
        <title>Draft genome sequence of the extremely acidophilic bacterium Acidithiobacillus caldus ATCC 51756 reveals metabolic versatility in the genus Acidithiobacillus.</title>
        <authorList>
            <person name="Valdes J."/>
            <person name="Quatrini R."/>
            <person name="Hallberg K."/>
            <person name="Dopson M."/>
            <person name="Valenzuela P.D."/>
            <person name="Holmes D.S."/>
        </authorList>
    </citation>
    <scope>NUCLEOTIDE SEQUENCE [LARGE SCALE GENOMIC DNA]</scope>
    <source>
        <strain evidence="2">ATCC 51756 / DSM 8584 / KU</strain>
    </source>
</reference>
<proteinExistence type="predicted"/>
<dbReference type="HOGENOM" id="CLU_3178938_0_0_6"/>
<name>A0A059ZV77_ACICK</name>
<dbReference type="KEGG" id="acz:Acaty_c1665"/>
<organism evidence="1 2">
    <name type="scientific">Acidithiobacillus caldus (strain ATCC 51756 / DSM 8584 / KU)</name>
    <dbReference type="NCBI Taxonomy" id="637389"/>
    <lineage>
        <taxon>Bacteria</taxon>
        <taxon>Pseudomonadati</taxon>
        <taxon>Pseudomonadota</taxon>
        <taxon>Acidithiobacillia</taxon>
        <taxon>Acidithiobacillales</taxon>
        <taxon>Acidithiobacillaceae</taxon>
        <taxon>Acidithiobacillus</taxon>
    </lineage>
</organism>
<sequence length="46" mass="5345">MLTDAGREAVRISKEQFRQFMTGGWEKQSQSWIARMVAKIFGKKPD</sequence>
<evidence type="ECO:0000313" key="2">
    <source>
        <dbReference type="Proteomes" id="UP000005522"/>
    </source>
</evidence>
<gene>
    <name evidence="1" type="ORF">Acaty_c1665</name>
</gene>